<accession>A0A9X0A1I1</accession>
<gene>
    <name evidence="1" type="ORF">OS493_019432</name>
</gene>
<evidence type="ECO:0000313" key="1">
    <source>
        <dbReference type="EMBL" id="KAJ7391300.1"/>
    </source>
</evidence>
<sequence length="135" mass="15345">MELHLLISLKKAMNSMFGLTGAACEQARREMTGTDEARRGNGRGNFYHPGKCIKTDQDVNLKYYYLRRNDDPNDKIIKLPKGTDEGDCILDSSLNQECPSHIFMRRNQDGLVNITMSNVLKKFVGEYRVQAHYGG</sequence>
<evidence type="ECO:0000313" key="2">
    <source>
        <dbReference type="Proteomes" id="UP001163046"/>
    </source>
</evidence>
<proteinExistence type="predicted"/>
<keyword evidence="2" id="KW-1185">Reference proteome</keyword>
<dbReference type="AlphaFoldDB" id="A0A9X0A1I1"/>
<reference evidence="1" key="1">
    <citation type="submission" date="2023-01" db="EMBL/GenBank/DDBJ databases">
        <title>Genome assembly of the deep-sea coral Lophelia pertusa.</title>
        <authorList>
            <person name="Herrera S."/>
            <person name="Cordes E."/>
        </authorList>
    </citation>
    <scope>NUCLEOTIDE SEQUENCE</scope>
    <source>
        <strain evidence="1">USNM1676648</strain>
        <tissue evidence="1">Polyp</tissue>
    </source>
</reference>
<organism evidence="1 2">
    <name type="scientific">Desmophyllum pertusum</name>
    <dbReference type="NCBI Taxonomy" id="174260"/>
    <lineage>
        <taxon>Eukaryota</taxon>
        <taxon>Metazoa</taxon>
        <taxon>Cnidaria</taxon>
        <taxon>Anthozoa</taxon>
        <taxon>Hexacorallia</taxon>
        <taxon>Scleractinia</taxon>
        <taxon>Caryophylliina</taxon>
        <taxon>Caryophylliidae</taxon>
        <taxon>Desmophyllum</taxon>
    </lineage>
</organism>
<protein>
    <submittedName>
        <fullName evidence="1">Uncharacterized protein</fullName>
    </submittedName>
</protein>
<comment type="caution">
    <text evidence="1">The sequence shown here is derived from an EMBL/GenBank/DDBJ whole genome shotgun (WGS) entry which is preliminary data.</text>
</comment>
<dbReference type="EMBL" id="MU825407">
    <property type="protein sequence ID" value="KAJ7391300.1"/>
    <property type="molecule type" value="Genomic_DNA"/>
</dbReference>
<dbReference type="Proteomes" id="UP001163046">
    <property type="component" value="Unassembled WGS sequence"/>
</dbReference>
<name>A0A9X0A1I1_9CNID</name>